<dbReference type="RefSeq" id="WP_152839939.1">
    <property type="nucleotide sequence ID" value="NZ_WHUG01000009.1"/>
</dbReference>
<dbReference type="AlphaFoldDB" id="A0A6A7N6X7"/>
<dbReference type="GO" id="GO:0006310">
    <property type="term" value="P:DNA recombination"/>
    <property type="evidence" value="ECO:0007669"/>
    <property type="project" value="UniProtKB-KW"/>
</dbReference>
<comment type="caution">
    <text evidence="3">The sequence shown here is derived from an EMBL/GenBank/DDBJ whole genome shotgun (WGS) entry which is preliminary data.</text>
</comment>
<evidence type="ECO:0000313" key="4">
    <source>
        <dbReference type="Proteomes" id="UP000440498"/>
    </source>
</evidence>
<gene>
    <name evidence="3" type="ORF">GEV02_21040</name>
</gene>
<dbReference type="Gene3D" id="1.10.443.10">
    <property type="entry name" value="Intergrase catalytic core"/>
    <property type="match status" value="1"/>
</dbReference>
<dbReference type="Pfam" id="PF00589">
    <property type="entry name" value="Phage_integrase"/>
    <property type="match status" value="1"/>
</dbReference>
<dbReference type="PROSITE" id="PS51898">
    <property type="entry name" value="TYR_RECOMBINASE"/>
    <property type="match status" value="1"/>
</dbReference>
<dbReference type="Proteomes" id="UP000440498">
    <property type="component" value="Unassembled WGS sequence"/>
</dbReference>
<dbReference type="EMBL" id="WHUG01000009">
    <property type="protein sequence ID" value="MQA40642.1"/>
    <property type="molecule type" value="Genomic_DNA"/>
</dbReference>
<keyword evidence="1" id="KW-0233">DNA recombination</keyword>
<reference evidence="3 4" key="1">
    <citation type="submission" date="2019-10" db="EMBL/GenBank/DDBJ databases">
        <title>Two novel species isolated from a subtropical stream in China.</title>
        <authorList>
            <person name="Lu H."/>
        </authorList>
    </citation>
    <scope>NUCLEOTIDE SEQUENCE [LARGE SCALE GENOMIC DNA]</scope>
    <source>
        <strain evidence="3 4">FT29W</strain>
    </source>
</reference>
<dbReference type="InterPro" id="IPR013762">
    <property type="entry name" value="Integrase-like_cat_sf"/>
</dbReference>
<evidence type="ECO:0000256" key="1">
    <source>
        <dbReference type="ARBA" id="ARBA00023172"/>
    </source>
</evidence>
<evidence type="ECO:0000313" key="3">
    <source>
        <dbReference type="EMBL" id="MQA40642.1"/>
    </source>
</evidence>
<dbReference type="SUPFAM" id="SSF56349">
    <property type="entry name" value="DNA breaking-rejoining enzymes"/>
    <property type="match status" value="1"/>
</dbReference>
<proteinExistence type="predicted"/>
<dbReference type="GO" id="GO:0015074">
    <property type="term" value="P:DNA integration"/>
    <property type="evidence" value="ECO:0007669"/>
    <property type="project" value="InterPro"/>
</dbReference>
<organism evidence="3 4">
    <name type="scientific">Rugamonas aquatica</name>
    <dbReference type="NCBI Taxonomy" id="2743357"/>
    <lineage>
        <taxon>Bacteria</taxon>
        <taxon>Pseudomonadati</taxon>
        <taxon>Pseudomonadota</taxon>
        <taxon>Betaproteobacteria</taxon>
        <taxon>Burkholderiales</taxon>
        <taxon>Oxalobacteraceae</taxon>
        <taxon>Telluria group</taxon>
        <taxon>Rugamonas</taxon>
    </lineage>
</organism>
<feature type="domain" description="Tyr recombinase" evidence="2">
    <location>
        <begin position="91"/>
        <end position="302"/>
    </location>
</feature>
<accession>A0A6A7N6X7</accession>
<sequence>MTMREPALAQQLLIEVVNGANFSQVASSTGLGRSAVVQQVKSLARSLQTVVGVINVDEGAEPTLTLLQREGAHYLEALGHFRPELALTAQPQFPVATSAQIRALVAYADRASSEPIRDRALLLLLFATGARPDEIASLRIRDYMLPRGTIRQQSVLRAEAASNGRERPLYFVHARTNAAIDAYLDQRLKLEGSPRNADATPMYRGLNPDSALFVNQEGRPLQQGRCYGADSIQGIYRHMFRGAGLNHFSPMGARRTLARHLYRHGLDEQTISNYFGFSSLWTVRNLLRGYTRPLEQTLQVFP</sequence>
<dbReference type="InterPro" id="IPR011010">
    <property type="entry name" value="DNA_brk_join_enz"/>
</dbReference>
<evidence type="ECO:0000259" key="2">
    <source>
        <dbReference type="PROSITE" id="PS51898"/>
    </source>
</evidence>
<name>A0A6A7N6X7_9BURK</name>
<dbReference type="CDD" id="cd00397">
    <property type="entry name" value="DNA_BRE_C"/>
    <property type="match status" value="1"/>
</dbReference>
<protein>
    <submittedName>
        <fullName evidence="3">Tyrosine-type recombinase/integrase</fullName>
    </submittedName>
</protein>
<dbReference type="GO" id="GO:0003677">
    <property type="term" value="F:DNA binding"/>
    <property type="evidence" value="ECO:0007669"/>
    <property type="project" value="InterPro"/>
</dbReference>
<keyword evidence="4" id="KW-1185">Reference proteome</keyword>
<dbReference type="InterPro" id="IPR002104">
    <property type="entry name" value="Integrase_catalytic"/>
</dbReference>